<dbReference type="InterPro" id="IPR017850">
    <property type="entry name" value="Alkaline_phosphatase_core_sf"/>
</dbReference>
<dbReference type="FunFam" id="3.30.70.1250:FF:000001">
    <property type="entry name" value="Phosphopentomutase"/>
    <property type="match status" value="1"/>
</dbReference>
<dbReference type="Proteomes" id="UP000702954">
    <property type="component" value="Unassembled WGS sequence"/>
</dbReference>
<dbReference type="GO" id="GO:0030145">
    <property type="term" value="F:manganese ion binding"/>
    <property type="evidence" value="ECO:0007669"/>
    <property type="project" value="UniProtKB-UniRule"/>
</dbReference>
<dbReference type="GeneID" id="97507787"/>
<gene>
    <name evidence="6 9" type="primary">deoB</name>
    <name evidence="10" type="ORF">EDD74_10613</name>
    <name evidence="9" type="ORF">FAEUMB_07660</name>
</gene>
<dbReference type="SUPFAM" id="SSF143856">
    <property type="entry name" value="DeoB insert domain-like"/>
    <property type="match status" value="1"/>
</dbReference>
<proteinExistence type="inferred from homology"/>
<dbReference type="PIRSF" id="PIRSF001491">
    <property type="entry name" value="Ppentomutase"/>
    <property type="match status" value="1"/>
</dbReference>
<dbReference type="NCBIfam" id="TIGR01696">
    <property type="entry name" value="deoB"/>
    <property type="match status" value="1"/>
</dbReference>
<feature type="binding site" evidence="6">
    <location>
        <position position="325"/>
    </location>
    <ligand>
        <name>Mn(2+)</name>
        <dbReference type="ChEBI" id="CHEBI:29035"/>
        <label>1</label>
    </ligand>
</feature>
<dbReference type="SUPFAM" id="SSF53649">
    <property type="entry name" value="Alkaline phosphatase-like"/>
    <property type="match status" value="1"/>
</dbReference>
<evidence type="ECO:0000256" key="3">
    <source>
        <dbReference type="ARBA" id="ARBA00022723"/>
    </source>
</evidence>
<dbReference type="HAMAP" id="MF_00740">
    <property type="entry name" value="Phosphopentomut"/>
    <property type="match status" value="1"/>
</dbReference>
<dbReference type="EMBL" id="BHEO01000002">
    <property type="protein sequence ID" value="GBU04225.1"/>
    <property type="molecule type" value="Genomic_DNA"/>
</dbReference>
<comment type="pathway">
    <text evidence="6">Carbohydrate degradation; 2-deoxy-D-ribose 1-phosphate degradation; D-glyceraldehyde 3-phosphate and acetaldehyde from 2-deoxy-alpha-D-ribose 1-phosphate: step 1/2.</text>
</comment>
<comment type="catalytic activity">
    <reaction evidence="6">
        <text>alpha-D-ribose 1-phosphate = D-ribose 5-phosphate</text>
        <dbReference type="Rhea" id="RHEA:18793"/>
        <dbReference type="ChEBI" id="CHEBI:57720"/>
        <dbReference type="ChEBI" id="CHEBI:78346"/>
        <dbReference type="EC" id="5.4.2.7"/>
    </reaction>
</comment>
<dbReference type="GO" id="GO:0000287">
    <property type="term" value="F:magnesium ion binding"/>
    <property type="evidence" value="ECO:0007669"/>
    <property type="project" value="UniProtKB-UniRule"/>
</dbReference>
<evidence type="ECO:0000256" key="6">
    <source>
        <dbReference type="HAMAP-Rule" id="MF_00740"/>
    </source>
</evidence>
<evidence type="ECO:0000256" key="7">
    <source>
        <dbReference type="NCBIfam" id="TIGR01696"/>
    </source>
</evidence>
<comment type="function">
    <text evidence="6">Isomerase that catalyzes the conversion of deoxy-ribose 1-phosphate (dRib-1-P) and ribose 1-phosphate (Rib-1-P) to deoxy-ribose 5-phosphate (dRib-5-P) and ribose 5-phosphate (Rib-5-P), respectively.</text>
</comment>
<evidence type="ECO:0000256" key="1">
    <source>
        <dbReference type="ARBA" id="ARBA00010373"/>
    </source>
</evidence>
<feature type="binding site" evidence="6">
    <location>
        <position position="336"/>
    </location>
    <ligand>
        <name>Mn(2+)</name>
        <dbReference type="ChEBI" id="CHEBI:29035"/>
        <label>2</label>
    </ligand>
</feature>
<comment type="caution">
    <text evidence="10">The sequence shown here is derived from an EMBL/GenBank/DDBJ whole genome shotgun (WGS) entry which is preliminary data.</text>
</comment>
<feature type="binding site" evidence="6">
    <location>
        <position position="324"/>
    </location>
    <ligand>
        <name>Mn(2+)</name>
        <dbReference type="ChEBI" id="CHEBI:29035"/>
        <label>1</label>
    </ligand>
</feature>
<keyword evidence="2 6" id="KW-0963">Cytoplasm</keyword>
<keyword evidence="4 6" id="KW-0464">Manganese</keyword>
<evidence type="ECO:0000256" key="5">
    <source>
        <dbReference type="ARBA" id="ARBA00023235"/>
    </source>
</evidence>
<evidence type="ECO:0000313" key="10">
    <source>
        <dbReference type="EMBL" id="TCS68810.1"/>
    </source>
</evidence>
<evidence type="ECO:0000256" key="4">
    <source>
        <dbReference type="ARBA" id="ARBA00023211"/>
    </source>
</evidence>
<dbReference type="PANTHER" id="PTHR21110:SF0">
    <property type="entry name" value="PHOSPHOPENTOMUTASE"/>
    <property type="match status" value="1"/>
</dbReference>
<dbReference type="GO" id="GO:0006018">
    <property type="term" value="P:2-deoxyribose 1-phosphate catabolic process"/>
    <property type="evidence" value="ECO:0007669"/>
    <property type="project" value="UniProtKB-UniRule"/>
</dbReference>
<accession>A0A4R3JPU8</accession>
<dbReference type="AlphaFoldDB" id="A0A4R3JPU8"/>
<feature type="binding site" evidence="6">
    <location>
        <position position="288"/>
    </location>
    <ligand>
        <name>Mn(2+)</name>
        <dbReference type="ChEBI" id="CHEBI:29035"/>
        <label>2</label>
    </ligand>
</feature>
<dbReference type="InterPro" id="IPR024052">
    <property type="entry name" value="Phosphopentomutase_DeoB_cap_sf"/>
</dbReference>
<keyword evidence="3 6" id="KW-0479">Metal-binding</keyword>
<dbReference type="EMBL" id="SLZV01000006">
    <property type="protein sequence ID" value="TCS68810.1"/>
    <property type="molecule type" value="Genomic_DNA"/>
</dbReference>
<feature type="binding site" evidence="6">
    <location>
        <position position="12"/>
    </location>
    <ligand>
        <name>Mn(2+)</name>
        <dbReference type="ChEBI" id="CHEBI:29035"/>
        <label>1</label>
    </ligand>
</feature>
<dbReference type="CDD" id="cd16009">
    <property type="entry name" value="PPM"/>
    <property type="match status" value="1"/>
</dbReference>
<dbReference type="PANTHER" id="PTHR21110">
    <property type="entry name" value="PHOSPHOPENTOMUTASE"/>
    <property type="match status" value="1"/>
</dbReference>
<reference evidence="10 11" key="2">
    <citation type="submission" date="2019-03" db="EMBL/GenBank/DDBJ databases">
        <title>Genomic Encyclopedia of Type Strains, Phase IV (KMG-IV): sequencing the most valuable type-strain genomes for metagenomic binning, comparative biology and taxonomic classification.</title>
        <authorList>
            <person name="Goeker M."/>
        </authorList>
    </citation>
    <scope>NUCLEOTIDE SEQUENCE [LARGE SCALE GENOMIC DNA]</scope>
    <source>
        <strain evidence="10 11">DSM 103426</strain>
    </source>
</reference>
<comment type="similarity">
    <text evidence="1 6">Belongs to the phosphopentomutase family.</text>
</comment>
<reference evidence="9 12" key="1">
    <citation type="journal article" date="2018" name="Int. J. Syst. Evol. Microbiol.">
        <title>Draft Genome Sequence of Faecalimonas umbilicata JCM 30896T, an Acetate-Producing Bacterium Isolated from Human Feces.</title>
        <authorList>
            <person name="Sakamoto M."/>
            <person name="Ikeyama N."/>
            <person name="Yuki M."/>
            <person name="Ohkuma M."/>
        </authorList>
    </citation>
    <scope>NUCLEOTIDE SEQUENCE [LARGE SCALE GENOMIC DNA]</scope>
    <source>
        <strain evidence="9 12">EGH7</strain>
    </source>
</reference>
<dbReference type="RefSeq" id="WP_008974782.1">
    <property type="nucleotide sequence ID" value="NZ_AP031411.1"/>
</dbReference>
<dbReference type="Pfam" id="PF01676">
    <property type="entry name" value="Metalloenzyme"/>
    <property type="match status" value="1"/>
</dbReference>
<evidence type="ECO:0000256" key="2">
    <source>
        <dbReference type="ARBA" id="ARBA00022490"/>
    </source>
</evidence>
<feature type="binding site" evidence="6">
    <location>
        <position position="283"/>
    </location>
    <ligand>
        <name>Mn(2+)</name>
        <dbReference type="ChEBI" id="CHEBI:29035"/>
        <label>2</label>
    </ligand>
</feature>
<comment type="cofactor">
    <cofactor evidence="6">
        <name>Mn(2+)</name>
        <dbReference type="ChEBI" id="CHEBI:29035"/>
    </cofactor>
    <text evidence="6">Binds 2 manganese ions.</text>
</comment>
<dbReference type="InterPro" id="IPR006124">
    <property type="entry name" value="Metalloenzyme"/>
</dbReference>
<protein>
    <recommendedName>
        <fullName evidence="6 7">Phosphopentomutase</fullName>
        <ecNumber evidence="6 7">5.4.2.7</ecNumber>
    </recommendedName>
    <alternativeName>
        <fullName evidence="6">Phosphodeoxyribomutase</fullName>
    </alternativeName>
</protein>
<dbReference type="UniPathway" id="UPA00087">
    <property type="reaction ID" value="UER00173"/>
</dbReference>
<keyword evidence="5 6" id="KW-0413">Isomerase</keyword>
<dbReference type="GO" id="GO:0043094">
    <property type="term" value="P:metabolic compound salvage"/>
    <property type="evidence" value="ECO:0007669"/>
    <property type="project" value="UniProtKB-UniRule"/>
</dbReference>
<dbReference type="EC" id="5.4.2.7" evidence="6 7"/>
<dbReference type="GO" id="GO:0009117">
    <property type="term" value="P:nucleotide metabolic process"/>
    <property type="evidence" value="ECO:0007669"/>
    <property type="project" value="UniProtKB-UniRule"/>
</dbReference>
<dbReference type="Gene3D" id="3.30.70.1250">
    <property type="entry name" value="Phosphopentomutase"/>
    <property type="match status" value="1"/>
</dbReference>
<dbReference type="Proteomes" id="UP000294613">
    <property type="component" value="Unassembled WGS sequence"/>
</dbReference>
<evidence type="ECO:0000313" key="11">
    <source>
        <dbReference type="Proteomes" id="UP000294613"/>
    </source>
</evidence>
<name>A0A4R3JPU8_9FIRM</name>
<dbReference type="GO" id="GO:0008973">
    <property type="term" value="F:phosphopentomutase activity"/>
    <property type="evidence" value="ECO:0007669"/>
    <property type="project" value="UniProtKB-UniRule"/>
</dbReference>
<evidence type="ECO:0000313" key="9">
    <source>
        <dbReference type="EMBL" id="GBU04225.1"/>
    </source>
</evidence>
<comment type="subcellular location">
    <subcellularLocation>
        <location evidence="6">Cytoplasm</location>
    </subcellularLocation>
</comment>
<evidence type="ECO:0000259" key="8">
    <source>
        <dbReference type="Pfam" id="PF01676"/>
    </source>
</evidence>
<organism evidence="10 11">
    <name type="scientific">Faecalimonas umbilicata</name>
    <dbReference type="NCBI Taxonomy" id="1912855"/>
    <lineage>
        <taxon>Bacteria</taxon>
        <taxon>Bacillati</taxon>
        <taxon>Bacillota</taxon>
        <taxon>Clostridia</taxon>
        <taxon>Lachnospirales</taxon>
        <taxon>Lachnospiraceae</taxon>
        <taxon>Faecalimonas</taxon>
    </lineage>
</organism>
<sequence>MENRRIFLIVLDSYGIGALPDAADFGDEGSNTLKTITASKAYDTPNMKKLGLFNIDGVDWMKKEESPAGAYGRMKERSRGKDTTIGHWEIAGVVSPKPLPVYPNGFPEEILEKFREATGREVLCNLPYSGTDVIRDYGEEHMKTGALIVYTSADSVFQIAAHEEIVPVEELYRYCEIAREILCGEHGVGRVIARPFIGEAPNFQRTANRHDFSLLPPRDTMLDAILEAGYDTYGIGKIYDIFAGKGIAHTQRIQNNVDGMEKTLEMQEKDFKGLCFVNLVDFDMMYGHRNDIEGYANAATVFDRQLKTFLERMRPEDILMITADHGCDPGFRGTDHSREHTPLLICGEDIKENVNLGTRETFADIAATVLDLLHVENNTDGTSMKELIIK</sequence>
<dbReference type="InterPro" id="IPR010045">
    <property type="entry name" value="DeoB"/>
</dbReference>
<feature type="domain" description="Metalloenzyme" evidence="8">
    <location>
        <begin position="5"/>
        <end position="376"/>
    </location>
</feature>
<dbReference type="GO" id="GO:0006015">
    <property type="term" value="P:5-phosphoribose 1-diphosphate biosynthetic process"/>
    <property type="evidence" value="ECO:0007669"/>
    <property type="project" value="UniProtKB-UniPathway"/>
</dbReference>
<keyword evidence="12" id="KW-1185">Reference proteome</keyword>
<dbReference type="GO" id="GO:0005829">
    <property type="term" value="C:cytosol"/>
    <property type="evidence" value="ECO:0007669"/>
    <property type="project" value="TreeGrafter"/>
</dbReference>
<comment type="catalytic activity">
    <reaction evidence="6">
        <text>2-deoxy-alpha-D-ribose 1-phosphate = 2-deoxy-D-ribose 5-phosphate</text>
        <dbReference type="Rhea" id="RHEA:27658"/>
        <dbReference type="ChEBI" id="CHEBI:57259"/>
        <dbReference type="ChEBI" id="CHEBI:62877"/>
        <dbReference type="EC" id="5.4.2.7"/>
    </reaction>
</comment>
<evidence type="ECO:0000313" key="12">
    <source>
        <dbReference type="Proteomes" id="UP000702954"/>
    </source>
</evidence>
<dbReference type="Gene3D" id="3.40.720.10">
    <property type="entry name" value="Alkaline Phosphatase, subunit A"/>
    <property type="match status" value="1"/>
</dbReference>
<dbReference type="NCBIfam" id="NF003766">
    <property type="entry name" value="PRK05362.1"/>
    <property type="match status" value="1"/>
</dbReference>